<gene>
    <name evidence="3" type="ORF">MNBD_GAMMA04-1065</name>
</gene>
<dbReference type="InterPro" id="IPR036770">
    <property type="entry name" value="Ankyrin_rpt-contain_sf"/>
</dbReference>
<dbReference type="SUPFAM" id="SSF48403">
    <property type="entry name" value="Ankyrin repeat"/>
    <property type="match status" value="1"/>
</dbReference>
<dbReference type="PANTHER" id="PTHR24201">
    <property type="entry name" value="ANK_REP_REGION DOMAIN-CONTAINING PROTEIN"/>
    <property type="match status" value="1"/>
</dbReference>
<keyword evidence="2" id="KW-0040">ANK repeat</keyword>
<keyword evidence="1" id="KW-0677">Repeat</keyword>
<dbReference type="PROSITE" id="PS51257">
    <property type="entry name" value="PROKAR_LIPOPROTEIN"/>
    <property type="match status" value="1"/>
</dbReference>
<dbReference type="InterPro" id="IPR002110">
    <property type="entry name" value="Ankyrin_rpt"/>
</dbReference>
<proteinExistence type="predicted"/>
<dbReference type="GO" id="GO:0005634">
    <property type="term" value="C:nucleus"/>
    <property type="evidence" value="ECO:0007669"/>
    <property type="project" value="TreeGrafter"/>
</dbReference>
<dbReference type="EMBL" id="UOFB01000315">
    <property type="protein sequence ID" value="VAW49019.1"/>
    <property type="molecule type" value="Genomic_DNA"/>
</dbReference>
<dbReference type="InterPro" id="IPR050776">
    <property type="entry name" value="Ank_Repeat/CDKN_Inhibitor"/>
</dbReference>
<reference evidence="3" key="1">
    <citation type="submission" date="2018-06" db="EMBL/GenBank/DDBJ databases">
        <authorList>
            <person name="Zhirakovskaya E."/>
        </authorList>
    </citation>
    <scope>NUCLEOTIDE SEQUENCE</scope>
</reference>
<dbReference type="PANTHER" id="PTHR24201:SF2">
    <property type="entry name" value="ANKYRIN REPEAT DOMAIN-CONTAINING PROTEIN 42"/>
    <property type="match status" value="1"/>
</dbReference>
<dbReference type="PROSITE" id="PS50297">
    <property type="entry name" value="ANK_REP_REGION"/>
    <property type="match status" value="1"/>
</dbReference>
<evidence type="ECO:0000313" key="3">
    <source>
        <dbReference type="EMBL" id="VAW49019.1"/>
    </source>
</evidence>
<sequence>MQRNIKSKWLTAFGVIFTACAALVGCKGANMMNANKAFNDEGEIKLAKAAQKGDVTAIKALVAEGVDPNAKTIDKYSSPLLMWALLHQNEKGLIALLEAGADPAGFDSDGRTVLHLAAMANDSRWLTLLLEYGLDPDMRNGKNGQTPLVDAIMSDNFDILLAAGADVNARSNSFSDGALGDAILHEAANSNSNDRVMDLLAAGADPTALDAHGDTFQVSFFMMNENIMTEEGKAQREQLRAWLRERNIPVEDGR</sequence>
<dbReference type="Pfam" id="PF12796">
    <property type="entry name" value="Ank_2"/>
    <property type="match status" value="1"/>
</dbReference>
<evidence type="ECO:0000256" key="2">
    <source>
        <dbReference type="ARBA" id="ARBA00023043"/>
    </source>
</evidence>
<protein>
    <submittedName>
        <fullName evidence="3">Uncharacterized protein</fullName>
    </submittedName>
</protein>
<organism evidence="3">
    <name type="scientific">hydrothermal vent metagenome</name>
    <dbReference type="NCBI Taxonomy" id="652676"/>
    <lineage>
        <taxon>unclassified sequences</taxon>
        <taxon>metagenomes</taxon>
        <taxon>ecological metagenomes</taxon>
    </lineage>
</organism>
<dbReference type="Gene3D" id="1.25.40.20">
    <property type="entry name" value="Ankyrin repeat-containing domain"/>
    <property type="match status" value="2"/>
</dbReference>
<dbReference type="SMART" id="SM00248">
    <property type="entry name" value="ANK"/>
    <property type="match status" value="5"/>
</dbReference>
<dbReference type="AlphaFoldDB" id="A0A3B0WHX9"/>
<name>A0A3B0WHX9_9ZZZZ</name>
<accession>A0A3B0WHX9</accession>
<evidence type="ECO:0000256" key="1">
    <source>
        <dbReference type="ARBA" id="ARBA00022737"/>
    </source>
</evidence>
<dbReference type="PROSITE" id="PS50088">
    <property type="entry name" value="ANK_REPEAT"/>
    <property type="match status" value="3"/>
</dbReference>